<dbReference type="Pfam" id="PF04219">
    <property type="entry name" value="DUF413"/>
    <property type="match status" value="1"/>
</dbReference>
<comment type="similarity">
    <text evidence="1">Belongs to the MaoP family.</text>
</comment>
<accession>A0A9X2KSL8</accession>
<comment type="caution">
    <text evidence="3">The sequence shown here is derived from an EMBL/GenBank/DDBJ whole genome shotgun (WGS) entry which is preliminary data.</text>
</comment>
<dbReference type="AlphaFoldDB" id="A0A9X2KSL8"/>
<gene>
    <name evidence="3" type="primary">maoP</name>
    <name evidence="3" type="ORF">M6D89_01370</name>
</gene>
<evidence type="ECO:0000313" key="3">
    <source>
        <dbReference type="EMBL" id="MCP8897943.1"/>
    </source>
</evidence>
<protein>
    <recommendedName>
        <fullName evidence="2">Macrodomain Ori protein</fullName>
    </recommendedName>
</protein>
<dbReference type="InterPro" id="IPR007335">
    <property type="entry name" value="DUF413"/>
</dbReference>
<evidence type="ECO:0000256" key="1">
    <source>
        <dbReference type="ARBA" id="ARBA00093464"/>
    </source>
</evidence>
<reference evidence="3" key="1">
    <citation type="submission" date="2022-05" db="EMBL/GenBank/DDBJ databases">
        <authorList>
            <person name="Sun H.-N."/>
        </authorList>
    </citation>
    <scope>NUCLEOTIDE SEQUENCE</scope>
    <source>
        <strain evidence="3">HB14</strain>
    </source>
</reference>
<keyword evidence="4" id="KW-1185">Reference proteome</keyword>
<reference evidence="3" key="2">
    <citation type="submission" date="2023-01" db="EMBL/GenBank/DDBJ databases">
        <title>Gilvimarinus xylanilyticus HB14 isolated from Caulerpa lentillifera aquaculture base in Hainan, China.</title>
        <authorList>
            <person name="Zhang Y.-J."/>
        </authorList>
    </citation>
    <scope>NUCLEOTIDE SEQUENCE</scope>
    <source>
        <strain evidence="3">HB14</strain>
    </source>
</reference>
<sequence length="96" mass="10859">MLPREHYVKQPFYGLNDLPDAGDLTGAQQRLIKKHGTLITALLNDEVLNPNLADMRLVKIITQKSAPTTPVEQAWLKFDSLREQTVNPHKKLKKSA</sequence>
<organism evidence="3 4">
    <name type="scientific">Gilvimarinus xylanilyticus</name>
    <dbReference type="NCBI Taxonomy" id="2944139"/>
    <lineage>
        <taxon>Bacteria</taxon>
        <taxon>Pseudomonadati</taxon>
        <taxon>Pseudomonadota</taxon>
        <taxon>Gammaproteobacteria</taxon>
        <taxon>Cellvibrionales</taxon>
        <taxon>Cellvibrionaceae</taxon>
        <taxon>Gilvimarinus</taxon>
    </lineage>
</organism>
<dbReference type="EMBL" id="JAMFTH010000001">
    <property type="protein sequence ID" value="MCP8897943.1"/>
    <property type="molecule type" value="Genomic_DNA"/>
</dbReference>
<proteinExistence type="inferred from homology"/>
<dbReference type="Proteomes" id="UP001139319">
    <property type="component" value="Unassembled WGS sequence"/>
</dbReference>
<dbReference type="RefSeq" id="WP_253966239.1">
    <property type="nucleotide sequence ID" value="NZ_JAMFTH010000001.1"/>
</dbReference>
<evidence type="ECO:0000313" key="4">
    <source>
        <dbReference type="Proteomes" id="UP001139319"/>
    </source>
</evidence>
<name>A0A9X2KSL8_9GAMM</name>
<evidence type="ECO:0000256" key="2">
    <source>
        <dbReference type="ARBA" id="ARBA00093628"/>
    </source>
</evidence>